<dbReference type="OrthoDB" id="1363133at2759"/>
<dbReference type="PANTHER" id="PTHR33124">
    <property type="entry name" value="TRANSCRIPTION FACTOR IBH1-LIKE 1"/>
    <property type="match status" value="1"/>
</dbReference>
<dbReference type="GO" id="GO:0006355">
    <property type="term" value="P:regulation of DNA-templated transcription"/>
    <property type="evidence" value="ECO:0007669"/>
    <property type="project" value="InterPro"/>
</dbReference>
<evidence type="ECO:0000256" key="2">
    <source>
        <dbReference type="ARBA" id="ARBA00023015"/>
    </source>
</evidence>
<accession>A0A8S0TRW6</accession>
<evidence type="ECO:0000256" key="3">
    <source>
        <dbReference type="ARBA" id="ARBA00023163"/>
    </source>
</evidence>
<dbReference type="InterPro" id="IPR044549">
    <property type="entry name" value="bHLH_AtIBH1-like"/>
</dbReference>
<dbReference type="CDD" id="cd11444">
    <property type="entry name" value="bHLH_AtIBH1_like"/>
    <property type="match status" value="1"/>
</dbReference>
<comment type="subcellular location">
    <subcellularLocation>
        <location evidence="1">Nucleus</location>
    </subcellularLocation>
</comment>
<evidence type="ECO:0000313" key="7">
    <source>
        <dbReference type="Proteomes" id="UP000594638"/>
    </source>
</evidence>
<feature type="compositionally biased region" description="Gly residues" evidence="5">
    <location>
        <begin position="61"/>
        <end position="71"/>
    </location>
</feature>
<reference evidence="6 7" key="1">
    <citation type="submission" date="2019-12" db="EMBL/GenBank/DDBJ databases">
        <authorList>
            <person name="Alioto T."/>
            <person name="Alioto T."/>
            <person name="Gomez Garrido J."/>
        </authorList>
    </citation>
    <scope>NUCLEOTIDE SEQUENCE [LARGE SCALE GENOMIC DNA]</scope>
</reference>
<dbReference type="PANTHER" id="PTHR33124:SF43">
    <property type="entry name" value="TRANSCRIPTION FACTOR PAR2"/>
    <property type="match status" value="1"/>
</dbReference>
<keyword evidence="7" id="KW-1185">Reference proteome</keyword>
<evidence type="ECO:0000256" key="4">
    <source>
        <dbReference type="ARBA" id="ARBA00023242"/>
    </source>
</evidence>
<dbReference type="Gramene" id="OE9A083713T1">
    <property type="protein sequence ID" value="OE9A083713C1"/>
    <property type="gene ID" value="OE9A083713"/>
</dbReference>
<keyword evidence="3" id="KW-0804">Transcription</keyword>
<dbReference type="GO" id="GO:0005634">
    <property type="term" value="C:nucleus"/>
    <property type="evidence" value="ECO:0007669"/>
    <property type="project" value="UniProtKB-SubCell"/>
</dbReference>
<protein>
    <submittedName>
        <fullName evidence="6">Uncharacterized protein</fullName>
    </submittedName>
</protein>
<proteinExistence type="predicted"/>
<dbReference type="EMBL" id="CACTIH010007263">
    <property type="protein sequence ID" value="CAA3006693.1"/>
    <property type="molecule type" value="Genomic_DNA"/>
</dbReference>
<gene>
    <name evidence="6" type="ORF">OLEA9_A083713</name>
</gene>
<feature type="region of interest" description="Disordered" evidence="5">
    <location>
        <begin position="24"/>
        <end position="79"/>
    </location>
</feature>
<evidence type="ECO:0000256" key="5">
    <source>
        <dbReference type="SAM" id="MobiDB-lite"/>
    </source>
</evidence>
<dbReference type="AlphaFoldDB" id="A0A8S0TRW6"/>
<sequence>MESSNSSNFAAEPETMATMSRKELMNPEMGQESNKVTIRVVRHPESHRRSIKTRTHVKTICGGGDGSSGGGEDSDEKAEVDEKIVALQKIVPGGESLCADKLFEETAEYILTLQCQIKVLSFLASFVEGPEIEKRKLGS</sequence>
<dbReference type="Proteomes" id="UP000594638">
    <property type="component" value="Unassembled WGS sequence"/>
</dbReference>
<dbReference type="InterPro" id="IPR044660">
    <property type="entry name" value="IBH1-like"/>
</dbReference>
<keyword evidence="4" id="KW-0539">Nucleus</keyword>
<name>A0A8S0TRW6_OLEEU</name>
<evidence type="ECO:0000256" key="1">
    <source>
        <dbReference type="ARBA" id="ARBA00004123"/>
    </source>
</evidence>
<evidence type="ECO:0000313" key="6">
    <source>
        <dbReference type="EMBL" id="CAA3006693.1"/>
    </source>
</evidence>
<organism evidence="6 7">
    <name type="scientific">Olea europaea subsp. europaea</name>
    <dbReference type="NCBI Taxonomy" id="158383"/>
    <lineage>
        <taxon>Eukaryota</taxon>
        <taxon>Viridiplantae</taxon>
        <taxon>Streptophyta</taxon>
        <taxon>Embryophyta</taxon>
        <taxon>Tracheophyta</taxon>
        <taxon>Spermatophyta</taxon>
        <taxon>Magnoliopsida</taxon>
        <taxon>eudicotyledons</taxon>
        <taxon>Gunneridae</taxon>
        <taxon>Pentapetalae</taxon>
        <taxon>asterids</taxon>
        <taxon>lamiids</taxon>
        <taxon>Lamiales</taxon>
        <taxon>Oleaceae</taxon>
        <taxon>Oleeae</taxon>
        <taxon>Olea</taxon>
    </lineage>
</organism>
<keyword evidence="2" id="KW-0805">Transcription regulation</keyword>
<comment type="caution">
    <text evidence="6">The sequence shown here is derived from an EMBL/GenBank/DDBJ whole genome shotgun (WGS) entry which is preliminary data.</text>
</comment>